<dbReference type="InterPro" id="IPR050107">
    <property type="entry name" value="ABC_carbohydrate_import_ATPase"/>
</dbReference>
<evidence type="ECO:0000256" key="6">
    <source>
        <dbReference type="ARBA" id="ARBA00022741"/>
    </source>
</evidence>
<keyword evidence="9" id="KW-0472">Membrane</keyword>
<dbReference type="CDD" id="cd03215">
    <property type="entry name" value="ABC_Carb_Monos_II"/>
    <property type="match status" value="1"/>
</dbReference>
<evidence type="ECO:0000256" key="7">
    <source>
        <dbReference type="ARBA" id="ARBA00022840"/>
    </source>
</evidence>
<dbReference type="FunFam" id="3.40.50.300:FF:000127">
    <property type="entry name" value="Ribose import ATP-binding protein RbsA"/>
    <property type="match status" value="1"/>
</dbReference>
<dbReference type="EMBL" id="FNHW01000001">
    <property type="protein sequence ID" value="SDN06320.1"/>
    <property type="molecule type" value="Genomic_DNA"/>
</dbReference>
<evidence type="ECO:0000313" key="12">
    <source>
        <dbReference type="Proteomes" id="UP000199544"/>
    </source>
</evidence>
<feature type="domain" description="ABC transporter" evidence="10">
    <location>
        <begin position="264"/>
        <end position="508"/>
    </location>
</feature>
<sequence>MSDILLEMKNIIKEFPGVKALDGVSLKVKEGEIHALCGENGAGKSTLMKVLSGVYPHGTYSGEILFNGDACAFKTIKDSEQLGIVIIHQELALVPYLSIAENIFLGNEQSRRGIINWHQTTIKTKELLKKVGLKENPDTKVGDIGVGKQQLVEIAKALSKNAKLLILDEPTASLNEKDSENLLQLMLEFKKQGISSIIISHKLNEIEKVADSITILRDGQSVETLSMKDSEVNEDRIIKGMVGRDLTHRYPDRRPNIRQTIFEVKKWNVHHPLHAHRKVIDEVDLHVRSGEIVGIAGLMGAGRTELAMSLFGKSYGKKISGQTFLRGEEVVLDGVDKAIGHGLAYVSEDRKDSGLILMEDIKTNISLASLKQICSRFVVNKNKEVQVAEEYRRKLNIKTPSVYQKAGLLSGGNQQKIVLSKWILSNPELLILDEPTRGIDVGAKYEIYTIIDELAQQGKGILMISSELPELLGMCDRIYVMNEGRITGEVTREEASQEVLMRYMTKRKESDHHAKSAGITEKAR</sequence>
<name>A0A1G9YBC9_9BACL</name>
<keyword evidence="3" id="KW-1003">Cell membrane</keyword>
<organism evidence="11 12">
    <name type="scientific">Fictibacillus solisalsi</name>
    <dbReference type="NCBI Taxonomy" id="459525"/>
    <lineage>
        <taxon>Bacteria</taxon>
        <taxon>Bacillati</taxon>
        <taxon>Bacillota</taxon>
        <taxon>Bacilli</taxon>
        <taxon>Bacillales</taxon>
        <taxon>Fictibacillaceae</taxon>
        <taxon>Fictibacillus</taxon>
    </lineage>
</organism>
<evidence type="ECO:0000313" key="11">
    <source>
        <dbReference type="EMBL" id="SDN06320.1"/>
    </source>
</evidence>
<keyword evidence="6" id="KW-0547">Nucleotide-binding</keyword>
<evidence type="ECO:0000256" key="5">
    <source>
        <dbReference type="ARBA" id="ARBA00022737"/>
    </source>
</evidence>
<feature type="domain" description="ABC transporter" evidence="10">
    <location>
        <begin position="6"/>
        <end position="243"/>
    </location>
</feature>
<dbReference type="PANTHER" id="PTHR43790:SF1">
    <property type="entry name" value="XYLOSE IMPORT ATP-BINDING PROTEIN XYLG"/>
    <property type="match status" value="1"/>
</dbReference>
<evidence type="ECO:0000256" key="1">
    <source>
        <dbReference type="ARBA" id="ARBA00004202"/>
    </source>
</evidence>
<dbReference type="PROSITE" id="PS50893">
    <property type="entry name" value="ABC_TRANSPORTER_2"/>
    <property type="match status" value="2"/>
</dbReference>
<dbReference type="PROSITE" id="PS00211">
    <property type="entry name" value="ABC_TRANSPORTER_1"/>
    <property type="match status" value="1"/>
</dbReference>
<dbReference type="SMART" id="SM00382">
    <property type="entry name" value="AAA"/>
    <property type="match status" value="2"/>
</dbReference>
<evidence type="ECO:0000256" key="8">
    <source>
        <dbReference type="ARBA" id="ARBA00022967"/>
    </source>
</evidence>
<dbReference type="GO" id="GO:0016887">
    <property type="term" value="F:ATP hydrolysis activity"/>
    <property type="evidence" value="ECO:0007669"/>
    <property type="project" value="InterPro"/>
</dbReference>
<dbReference type="OrthoDB" id="9771863at2"/>
<evidence type="ECO:0000259" key="10">
    <source>
        <dbReference type="PROSITE" id="PS50893"/>
    </source>
</evidence>
<dbReference type="CDD" id="cd03216">
    <property type="entry name" value="ABC_Carb_Monos_I"/>
    <property type="match status" value="1"/>
</dbReference>
<proteinExistence type="predicted"/>
<dbReference type="InterPro" id="IPR003593">
    <property type="entry name" value="AAA+_ATPase"/>
</dbReference>
<dbReference type="Gene3D" id="3.40.50.300">
    <property type="entry name" value="P-loop containing nucleotide triphosphate hydrolases"/>
    <property type="match status" value="2"/>
</dbReference>
<keyword evidence="12" id="KW-1185">Reference proteome</keyword>
<dbReference type="AlphaFoldDB" id="A0A1G9YBC9"/>
<dbReference type="InterPro" id="IPR027417">
    <property type="entry name" value="P-loop_NTPase"/>
</dbReference>
<evidence type="ECO:0000256" key="3">
    <source>
        <dbReference type="ARBA" id="ARBA00022475"/>
    </source>
</evidence>
<keyword evidence="5" id="KW-0677">Repeat</keyword>
<comment type="subcellular location">
    <subcellularLocation>
        <location evidence="1">Cell membrane</location>
        <topology evidence="1">Peripheral membrane protein</topology>
    </subcellularLocation>
</comment>
<evidence type="ECO:0000256" key="4">
    <source>
        <dbReference type="ARBA" id="ARBA00022597"/>
    </source>
</evidence>
<dbReference type="SUPFAM" id="SSF52540">
    <property type="entry name" value="P-loop containing nucleoside triphosphate hydrolases"/>
    <property type="match status" value="2"/>
</dbReference>
<dbReference type="RefSeq" id="WP_090236058.1">
    <property type="nucleotide sequence ID" value="NZ_FNHW01000001.1"/>
</dbReference>
<dbReference type="Pfam" id="PF00005">
    <property type="entry name" value="ABC_tran"/>
    <property type="match status" value="2"/>
</dbReference>
<dbReference type="GO" id="GO:0005524">
    <property type="term" value="F:ATP binding"/>
    <property type="evidence" value="ECO:0007669"/>
    <property type="project" value="UniProtKB-KW"/>
</dbReference>
<protein>
    <submittedName>
        <fullName evidence="11">Multiple monosaccharide ABC transporter ATP-binding protein</fullName>
    </submittedName>
</protein>
<evidence type="ECO:0000256" key="2">
    <source>
        <dbReference type="ARBA" id="ARBA00022448"/>
    </source>
</evidence>
<dbReference type="InterPro" id="IPR003439">
    <property type="entry name" value="ABC_transporter-like_ATP-bd"/>
</dbReference>
<evidence type="ECO:0000256" key="9">
    <source>
        <dbReference type="ARBA" id="ARBA00023136"/>
    </source>
</evidence>
<keyword evidence="2" id="KW-0813">Transport</keyword>
<keyword evidence="4" id="KW-0762">Sugar transport</keyword>
<dbReference type="InterPro" id="IPR017871">
    <property type="entry name" value="ABC_transporter-like_CS"/>
</dbReference>
<dbReference type="STRING" id="459525.SAMN04488137_3316"/>
<reference evidence="12" key="1">
    <citation type="submission" date="2016-10" db="EMBL/GenBank/DDBJ databases">
        <authorList>
            <person name="Varghese N."/>
            <person name="Submissions S."/>
        </authorList>
    </citation>
    <scope>NUCLEOTIDE SEQUENCE [LARGE SCALE GENOMIC DNA]</scope>
    <source>
        <strain evidence="12">CGMCC 1.6854</strain>
    </source>
</reference>
<accession>A0A1G9YBC9</accession>
<dbReference type="NCBIfam" id="NF040905">
    <property type="entry name" value="GguA"/>
    <property type="match status" value="1"/>
</dbReference>
<dbReference type="PANTHER" id="PTHR43790">
    <property type="entry name" value="CARBOHYDRATE TRANSPORT ATP-BINDING PROTEIN MG119-RELATED"/>
    <property type="match status" value="1"/>
</dbReference>
<dbReference type="Proteomes" id="UP000199544">
    <property type="component" value="Unassembled WGS sequence"/>
</dbReference>
<gene>
    <name evidence="11" type="ORF">SAMN04488137_3316</name>
</gene>
<dbReference type="InterPro" id="IPR053466">
    <property type="entry name" value="L-arabinose_ABC_transporter"/>
</dbReference>
<keyword evidence="8" id="KW-1278">Translocase</keyword>
<keyword evidence="7 11" id="KW-0067">ATP-binding</keyword>
<dbReference type="GO" id="GO:0005886">
    <property type="term" value="C:plasma membrane"/>
    <property type="evidence" value="ECO:0007669"/>
    <property type="project" value="UniProtKB-SubCell"/>
</dbReference>